<evidence type="ECO:0000313" key="2">
    <source>
        <dbReference type="EMBL" id="SPF47246.1"/>
    </source>
</evidence>
<dbReference type="GO" id="GO:0016772">
    <property type="term" value="F:transferase activity, transferring phosphorus-containing groups"/>
    <property type="evidence" value="ECO:0007669"/>
    <property type="project" value="InterPro"/>
</dbReference>
<dbReference type="EMBL" id="OMOF01000313">
    <property type="protein sequence ID" value="SPF47246.1"/>
    <property type="molecule type" value="Genomic_DNA"/>
</dbReference>
<evidence type="ECO:0000313" key="3">
    <source>
        <dbReference type="Proteomes" id="UP000238916"/>
    </source>
</evidence>
<dbReference type="AlphaFoldDB" id="A0A2U3L5Q4"/>
<protein>
    <submittedName>
        <fullName evidence="2">Fragment of phosphoenolpyruvate-utilizing enzyme (Part 2/2)</fullName>
    </submittedName>
</protein>
<dbReference type="Gene3D" id="3.50.30.10">
    <property type="entry name" value="Phosphohistidine domain"/>
    <property type="match status" value="1"/>
</dbReference>
<name>A0A2U3L5Q4_9FIRM</name>
<proteinExistence type="predicted"/>
<dbReference type="InterPro" id="IPR008279">
    <property type="entry name" value="PEP-util_enz_mobile_dom"/>
</dbReference>
<reference evidence="3" key="1">
    <citation type="submission" date="2018-02" db="EMBL/GenBank/DDBJ databases">
        <authorList>
            <person name="Hausmann B."/>
        </authorList>
    </citation>
    <scope>NUCLEOTIDE SEQUENCE [LARGE SCALE GENOMIC DNA]</scope>
    <source>
        <strain evidence="3">Peat soil MAG SbF1</strain>
    </source>
</reference>
<dbReference type="InterPro" id="IPR036637">
    <property type="entry name" value="Phosphohistidine_dom_sf"/>
</dbReference>
<dbReference type="PANTHER" id="PTHR43615:SF1">
    <property type="entry name" value="PPDK_N DOMAIN-CONTAINING PROTEIN"/>
    <property type="match status" value="1"/>
</dbReference>
<dbReference type="OrthoDB" id="9765468at2"/>
<accession>A0A2U3L5Q4</accession>
<dbReference type="PANTHER" id="PTHR43615">
    <property type="entry name" value="PHOSPHOENOLPYRUVATE SYNTHASE-RELATED"/>
    <property type="match status" value="1"/>
</dbReference>
<dbReference type="Proteomes" id="UP000238916">
    <property type="component" value="Unassembled WGS sequence"/>
</dbReference>
<dbReference type="InterPro" id="IPR051549">
    <property type="entry name" value="PEP_Utilizing_Enz"/>
</dbReference>
<evidence type="ECO:0000259" key="1">
    <source>
        <dbReference type="Pfam" id="PF00391"/>
    </source>
</evidence>
<dbReference type="Pfam" id="PF00391">
    <property type="entry name" value="PEP-utilizers"/>
    <property type="match status" value="1"/>
</dbReference>
<organism evidence="2 3">
    <name type="scientific">Candidatus Desulfosporosinus infrequens</name>
    <dbReference type="NCBI Taxonomy" id="2043169"/>
    <lineage>
        <taxon>Bacteria</taxon>
        <taxon>Bacillati</taxon>
        <taxon>Bacillota</taxon>
        <taxon>Clostridia</taxon>
        <taxon>Eubacteriales</taxon>
        <taxon>Desulfitobacteriaceae</taxon>
        <taxon>Desulfosporosinus</taxon>
    </lineage>
</organism>
<keyword evidence="2" id="KW-0670">Pyruvate</keyword>
<dbReference type="SUPFAM" id="SSF52009">
    <property type="entry name" value="Phosphohistidine domain"/>
    <property type="match status" value="1"/>
</dbReference>
<sequence>MVDQAVKGSEKREMGKSELVRLSSPYRNVLLELGQRLVDARILNEQIDVFQCTFTELISILREDWDGKELRTIVEDRIEQQKLWAAMEAPDIIIDDAPQVTPSQVSISLDGNVVGIGIGAAAGKASGIARLINHPSEGQRLNVGDVLVASTTDPGWTPLFIKASAIIVESGGYLSHGAIVAREYGIPAVINVPNAMNTITDGMQVLVDGDEGKVFVV</sequence>
<gene>
    <name evidence="2" type="ORF">SBF1_3800009</name>
</gene>
<feature type="domain" description="PEP-utilising enzyme mobile" evidence="1">
    <location>
        <begin position="143"/>
        <end position="212"/>
    </location>
</feature>